<dbReference type="EMBL" id="SDKC01000001">
    <property type="protein sequence ID" value="RXS76497.1"/>
    <property type="molecule type" value="Genomic_DNA"/>
</dbReference>
<feature type="region of interest" description="Disordered" evidence="1">
    <location>
        <begin position="460"/>
        <end position="482"/>
    </location>
</feature>
<dbReference type="PANTHER" id="PTHR35340:SF5">
    <property type="entry name" value="ASST-DOMAIN-CONTAINING PROTEIN"/>
    <property type="match status" value="1"/>
</dbReference>
<dbReference type="PANTHER" id="PTHR35340">
    <property type="entry name" value="PQQ ENZYME REPEAT PROTEIN-RELATED"/>
    <property type="match status" value="1"/>
</dbReference>
<keyword evidence="3" id="KW-1185">Reference proteome</keyword>
<organism evidence="2 3">
    <name type="scientific">Blautia faecicola</name>
    <dbReference type="NCBI Taxonomy" id="2509240"/>
    <lineage>
        <taxon>Bacteria</taxon>
        <taxon>Bacillati</taxon>
        <taxon>Bacillota</taxon>
        <taxon>Clostridia</taxon>
        <taxon>Lachnospirales</taxon>
        <taxon>Lachnospiraceae</taxon>
        <taxon>Blautia</taxon>
    </lineage>
</organism>
<dbReference type="InterPro" id="IPR011047">
    <property type="entry name" value="Quinoprotein_ADH-like_sf"/>
</dbReference>
<dbReference type="SUPFAM" id="SSF50998">
    <property type="entry name" value="Quinoprotein alcohol dehydrogenase-like"/>
    <property type="match status" value="1"/>
</dbReference>
<dbReference type="Proteomes" id="UP000290106">
    <property type="component" value="Unassembled WGS sequence"/>
</dbReference>
<dbReference type="RefSeq" id="WP_129259216.1">
    <property type="nucleotide sequence ID" value="NZ_SDKC01000001.1"/>
</dbReference>
<dbReference type="OrthoDB" id="264813at2"/>
<gene>
    <name evidence="2" type="ORF">ETP43_15655</name>
</gene>
<evidence type="ECO:0000313" key="2">
    <source>
        <dbReference type="EMBL" id="RXS76497.1"/>
    </source>
</evidence>
<reference evidence="2 3" key="1">
    <citation type="submission" date="2019-01" db="EMBL/GenBank/DDBJ databases">
        <title>Blautia sp. nov. KGMB01111 isolated human feces.</title>
        <authorList>
            <person name="Park J.-E."/>
            <person name="Kim J.-S."/>
            <person name="Park S.-H."/>
        </authorList>
    </citation>
    <scope>NUCLEOTIDE SEQUENCE [LARGE SCALE GENOMIC DNA]</scope>
    <source>
        <strain evidence="2 3">KGMB01111</strain>
    </source>
</reference>
<comment type="caution">
    <text evidence="2">The sequence shown here is derived from an EMBL/GenBank/DDBJ whole genome shotgun (WGS) entry which is preliminary data.</text>
</comment>
<accession>A0A4Q1RL04</accession>
<dbReference type="GO" id="GO:0004062">
    <property type="term" value="F:aryl sulfotransferase activity"/>
    <property type="evidence" value="ECO:0007669"/>
    <property type="project" value="InterPro"/>
</dbReference>
<evidence type="ECO:0000256" key="1">
    <source>
        <dbReference type="SAM" id="MobiDB-lite"/>
    </source>
</evidence>
<evidence type="ECO:0000313" key="3">
    <source>
        <dbReference type="Proteomes" id="UP000290106"/>
    </source>
</evidence>
<dbReference type="Pfam" id="PF05935">
    <property type="entry name" value="Arylsulfotrans"/>
    <property type="match status" value="1"/>
</dbReference>
<name>A0A4Q1RL04_9FIRM</name>
<dbReference type="AlphaFoldDB" id="A0A4Q1RL04"/>
<dbReference type="InterPro" id="IPR053143">
    <property type="entry name" value="Arylsulfate_ST"/>
</dbReference>
<sequence length="499" mass="55785">MGYPTVFPTGVLVYNKEKAYNGYTIYPSAKGALLIDMNGNEVNLWAGLGGFPNKILPGGYVMGTTGERGGKYAYQDQLDLVQVDYDGNIVWKFDHTELIADPGKEPTWQARQHHDYQREGNTVGYYYPGGEPKTDSGNTIILTHENVYNHEISDKKLIDDKILEVDWEGNILWSWRASDHFEEFDFDEAAKNVLFRNPGLHGEAGGDWMHINCVSVLGENKWYDAGDERFHPDNLIFDARNANVLAIISKKTGEIVWQIGPDFSKTKELRKLGWIIGQHHFHMIPKGLPGEGNLLVFDNGGEGGYGNPNPSAPTGNNNAHRDYSRVLEFDPITLEIIWQYTPLEAGNLLFTDASKFYSSYISSAQRLPNGNTLITEGSDGHLIEVTPEHEIVWEYVNPYFKNIGGNFKMNMVYRAYRAPYEWVPQATHAEEVSIEPLDVETFRVPGASKGAGTGKVTVVAGVDPNRSSVTGMNGDDEDSDEERLDFCVASVKKGDLKEE</sequence>
<proteinExistence type="predicted"/>
<protein>
    <submittedName>
        <fullName evidence="2">Thioredoxin</fullName>
    </submittedName>
</protein>
<dbReference type="InterPro" id="IPR010262">
    <property type="entry name" value="Arylsulfotransferase_bact"/>
</dbReference>